<dbReference type="EMBL" id="BEYU01000183">
    <property type="protein sequence ID" value="GBG34196.1"/>
    <property type="molecule type" value="Genomic_DNA"/>
</dbReference>
<dbReference type="InParanoid" id="A0A2R5GTJ9"/>
<dbReference type="AlphaFoldDB" id="A0A2R5GTJ9"/>
<comment type="catalytic activity">
    <reaction evidence="1 8">
        <text>beta-D-fructose 1,6-bisphosphate = D-glyceraldehyde 3-phosphate + dihydroxyacetone phosphate</text>
        <dbReference type="Rhea" id="RHEA:14729"/>
        <dbReference type="ChEBI" id="CHEBI:32966"/>
        <dbReference type="ChEBI" id="CHEBI:57642"/>
        <dbReference type="ChEBI" id="CHEBI:59776"/>
        <dbReference type="EC" id="4.1.2.13"/>
    </reaction>
</comment>
<sequence>MVNKFEDELKQTALKVASAGKGILAADESIGTIGKRFAPIDVENNQENRRKYRQFLFETKGLSEYISGAILFEETLFDKTPEGKPLVEILKENDIIPGIKVDKGQASIMNAAEGETSTQGLDGLGARCAEYYKQGARFAKWRAVIKIDASTGAPTDLAIAEQTNGLARYASICQENGLVPIVEPEVLMDGDHSIEVSAEVTERVWHAQFKALADHKVLFEGILLKPNMVRSGADCAEPADMATVAAFTLRTLQRVVPPAVPGINFLSGGMSEEEATIALNEINRAPGKKPWNISFSYGRALQASVLQEWKGSDDNIPAAQETLLARSKANGEAQLGKYGGGAGGAAANTSTYQKNYSY</sequence>
<evidence type="ECO:0000313" key="10">
    <source>
        <dbReference type="Proteomes" id="UP000241890"/>
    </source>
</evidence>
<dbReference type="InterPro" id="IPR013785">
    <property type="entry name" value="Aldolase_TIM"/>
</dbReference>
<dbReference type="EC" id="4.1.2.13" evidence="4 8"/>
<dbReference type="InterPro" id="IPR000741">
    <property type="entry name" value="FBA_I"/>
</dbReference>
<dbReference type="PANTHER" id="PTHR11627">
    <property type="entry name" value="FRUCTOSE-BISPHOSPHATE ALDOLASE"/>
    <property type="match status" value="1"/>
</dbReference>
<dbReference type="CDD" id="cd00948">
    <property type="entry name" value="FBP_aldolase_I_a"/>
    <property type="match status" value="1"/>
</dbReference>
<keyword evidence="10" id="KW-1185">Reference proteome</keyword>
<evidence type="ECO:0000256" key="6">
    <source>
        <dbReference type="ARBA" id="ARBA00023239"/>
    </source>
</evidence>
<dbReference type="GO" id="GO:0006096">
    <property type="term" value="P:glycolytic process"/>
    <property type="evidence" value="ECO:0007669"/>
    <property type="project" value="UniProtKB-UniPathway"/>
</dbReference>
<proteinExistence type="inferred from homology"/>
<dbReference type="NCBIfam" id="NF033379">
    <property type="entry name" value="FrucBisAld_I"/>
    <property type="match status" value="1"/>
</dbReference>
<evidence type="ECO:0000256" key="7">
    <source>
        <dbReference type="ARBA" id="ARBA00023270"/>
    </source>
</evidence>
<dbReference type="UniPathway" id="UPA00109">
    <property type="reaction ID" value="UER00183"/>
</dbReference>
<evidence type="ECO:0000256" key="8">
    <source>
        <dbReference type="RuleBase" id="RU003994"/>
    </source>
</evidence>
<evidence type="ECO:0000256" key="2">
    <source>
        <dbReference type="ARBA" id="ARBA00004714"/>
    </source>
</evidence>
<comment type="caution">
    <text evidence="9">The sequence shown here is derived from an EMBL/GenBank/DDBJ whole genome shotgun (WGS) entry which is preliminary data.</text>
</comment>
<dbReference type="InterPro" id="IPR029768">
    <property type="entry name" value="Aldolase_I_AS"/>
</dbReference>
<evidence type="ECO:0000256" key="4">
    <source>
        <dbReference type="ARBA" id="ARBA00013068"/>
    </source>
</evidence>
<reference evidence="9 10" key="1">
    <citation type="submission" date="2017-12" db="EMBL/GenBank/DDBJ databases">
        <title>Sequencing, de novo assembly and annotation of complete genome of a new Thraustochytrid species, strain FCC1311.</title>
        <authorList>
            <person name="Sedici K."/>
            <person name="Godart F."/>
            <person name="Aiese Cigliano R."/>
            <person name="Sanseverino W."/>
            <person name="Barakat M."/>
            <person name="Ortet P."/>
            <person name="Marechal E."/>
            <person name="Cagnac O."/>
            <person name="Amato A."/>
        </authorList>
    </citation>
    <scope>NUCLEOTIDE SEQUENCE [LARGE SCALE GENOMIC DNA]</scope>
</reference>
<protein>
    <recommendedName>
        <fullName evidence="4 8">Fructose-bisphosphate aldolase</fullName>
        <ecNumber evidence="4 8">4.1.2.13</ecNumber>
    </recommendedName>
</protein>
<evidence type="ECO:0000256" key="3">
    <source>
        <dbReference type="ARBA" id="ARBA00010387"/>
    </source>
</evidence>
<dbReference type="GO" id="GO:0004332">
    <property type="term" value="F:fructose-bisphosphate aldolase activity"/>
    <property type="evidence" value="ECO:0007669"/>
    <property type="project" value="UniProtKB-EC"/>
</dbReference>
<dbReference type="Gene3D" id="3.20.20.70">
    <property type="entry name" value="Aldolase class I"/>
    <property type="match status" value="1"/>
</dbReference>
<comment type="pathway">
    <text evidence="2">Carbohydrate degradation; glycolysis; D-glyceraldehyde 3-phosphate and glycerone phosphate from D-glucose: step 4/4.</text>
</comment>
<dbReference type="OrthoDB" id="36455at2759"/>
<dbReference type="FunCoup" id="A0A2R5GTJ9">
    <property type="interactions" value="59"/>
</dbReference>
<dbReference type="FunFam" id="3.20.20.70:FF:000140">
    <property type="entry name" value="Fructose-bisphosphate aldolase"/>
    <property type="match status" value="1"/>
</dbReference>
<dbReference type="SUPFAM" id="SSF51569">
    <property type="entry name" value="Aldolase"/>
    <property type="match status" value="1"/>
</dbReference>
<dbReference type="Proteomes" id="UP000241890">
    <property type="component" value="Unassembled WGS sequence"/>
</dbReference>
<accession>A0A2R5GTJ9</accession>
<keyword evidence="5 8" id="KW-0324">Glycolysis</keyword>
<keyword evidence="7" id="KW-0704">Schiff base</keyword>
<comment type="similarity">
    <text evidence="3 8">Belongs to the class I fructose-bisphosphate aldolase family.</text>
</comment>
<evidence type="ECO:0000256" key="1">
    <source>
        <dbReference type="ARBA" id="ARBA00000441"/>
    </source>
</evidence>
<name>A0A2R5GTJ9_9STRA</name>
<organism evidence="9 10">
    <name type="scientific">Hondaea fermentalgiana</name>
    <dbReference type="NCBI Taxonomy" id="2315210"/>
    <lineage>
        <taxon>Eukaryota</taxon>
        <taxon>Sar</taxon>
        <taxon>Stramenopiles</taxon>
        <taxon>Bigyra</taxon>
        <taxon>Labyrinthulomycetes</taxon>
        <taxon>Thraustochytrida</taxon>
        <taxon>Thraustochytriidae</taxon>
        <taxon>Hondaea</taxon>
    </lineage>
</organism>
<gene>
    <name evidence="9" type="ORF">FCC1311_104202</name>
</gene>
<keyword evidence="6 8" id="KW-0456">Lyase</keyword>
<dbReference type="Pfam" id="PF00274">
    <property type="entry name" value="Glycolytic"/>
    <property type="match status" value="1"/>
</dbReference>
<evidence type="ECO:0000256" key="5">
    <source>
        <dbReference type="ARBA" id="ARBA00023152"/>
    </source>
</evidence>
<dbReference type="PROSITE" id="PS00158">
    <property type="entry name" value="ALDOLASE_CLASS_I"/>
    <property type="match status" value="1"/>
</dbReference>
<evidence type="ECO:0000313" key="9">
    <source>
        <dbReference type="EMBL" id="GBG34196.1"/>
    </source>
</evidence>